<name>A0A1H4C4U8_9BACT</name>
<dbReference type="AlphaFoldDB" id="A0A1H4C4U8"/>
<dbReference type="STRING" id="551991.SAMN05192529_12738"/>
<feature type="domain" description="VWFA" evidence="2">
    <location>
        <begin position="365"/>
        <end position="543"/>
    </location>
</feature>
<dbReference type="Pfam" id="PF00092">
    <property type="entry name" value="VWA"/>
    <property type="match status" value="1"/>
</dbReference>
<dbReference type="PANTHER" id="PTHR10579">
    <property type="entry name" value="CALCIUM-ACTIVATED CHLORIDE CHANNEL REGULATOR"/>
    <property type="match status" value="1"/>
</dbReference>
<evidence type="ECO:0000259" key="2">
    <source>
        <dbReference type="PROSITE" id="PS50234"/>
    </source>
</evidence>
<dbReference type="PROSITE" id="PS50234">
    <property type="entry name" value="VWFA"/>
    <property type="match status" value="1"/>
</dbReference>
<dbReference type="SUPFAM" id="SSF49464">
    <property type="entry name" value="Carboxypeptidase regulatory domain-like"/>
    <property type="match status" value="1"/>
</dbReference>
<reference evidence="3 4" key="1">
    <citation type="submission" date="2016-10" db="EMBL/GenBank/DDBJ databases">
        <authorList>
            <person name="de Groot N.N."/>
        </authorList>
    </citation>
    <scope>NUCLEOTIDE SEQUENCE [LARGE SCALE GENOMIC DNA]</scope>
    <source>
        <strain evidence="3 4">Vu-144</strain>
    </source>
</reference>
<evidence type="ECO:0000313" key="4">
    <source>
        <dbReference type="Proteomes" id="UP000199041"/>
    </source>
</evidence>
<sequence>MATVQYPQYSASGLSPAPLASVAGRFNPSLRQVNTIHVGKRRLMKNQWLFLMLLSLFIFITAEALPPQTATEKTVSSGSTPAAGLGSQLNIQKKISGVITDYNGVPIMGVIIQTIPAGTVEYSDARGNFSILISQDCQQLVFIKNGYTQKTLANKDVRPPLKIQLTRDNTNIADSTSLDKNLPKSLSEVVIIGYGKASNTRTKKSHEPAAVIPASQMITPNNTTTLSSALQGRVAGLLVSKDPNRAALYGNFPANDFAESYAHEKEGGFKSPQSSPLSTFSIDVDKASYSNIRRFIQQGNLPPSNAVRIEELINYFDYQYQQPKGQDPVAIQTELSQAPWNPRHYLLQVGLQAKKVATDQLPASNLVFLIDVSGSMNEPGKLPLLVSAFKMLTDQLRAEDHVSIVTYAGNAQDVLAPTSGSHKQQIKTALDGLRAWGSTNGAGGLEKAYQMAEKHFNKNGNNRIILASDGDFNVGATSLEDLEKLITEKRKSGIFLSVLGFGMGNYKDDKMELLADKGNGNYAYIDNSAEARRVLLKEFGGTLFTIAKDVKVQVEFNPDKVEAYRLIGYENRALADEDFNQDTVDAGEMGSGSTVTALYEIIPKGLKDAFTPAVDSLRYGYALQSAGQAASVQSAELGLIKIRYKTPAGQKSKLIRQLIADSSLPLASASGRFQLAAAAASWGMLLKNSDYKQSASYDEVEKLIQKPLAEDKTGQIGQFLTLVQTSQALIGNEVQGDAVQKPPVIRPVPRPFPLPRRHRGLKEAPPVAKIIPAGQAATEL</sequence>
<dbReference type="InterPro" id="IPR021908">
    <property type="entry name" value="YfbK_C"/>
</dbReference>
<dbReference type="Pfam" id="PF12034">
    <property type="entry name" value="YfbK_C"/>
    <property type="match status" value="1"/>
</dbReference>
<dbReference type="CDD" id="cd01465">
    <property type="entry name" value="vWA_subgroup"/>
    <property type="match status" value="1"/>
</dbReference>
<dbReference type="EMBL" id="FNQY01000027">
    <property type="protein sequence ID" value="SEA55389.1"/>
    <property type="molecule type" value="Genomic_DNA"/>
</dbReference>
<keyword evidence="1" id="KW-1133">Transmembrane helix</keyword>
<dbReference type="InterPro" id="IPR036465">
    <property type="entry name" value="vWFA_dom_sf"/>
</dbReference>
<dbReference type="SUPFAM" id="SSF53300">
    <property type="entry name" value="vWA-like"/>
    <property type="match status" value="1"/>
</dbReference>
<dbReference type="Pfam" id="PF12450">
    <property type="entry name" value="vWF_A"/>
    <property type="match status" value="1"/>
</dbReference>
<evidence type="ECO:0000313" key="3">
    <source>
        <dbReference type="EMBL" id="SEA55389.1"/>
    </source>
</evidence>
<dbReference type="InterPro" id="IPR022156">
    <property type="entry name" value="Uncharacterised_YfbK_N"/>
</dbReference>
<keyword evidence="1" id="KW-0472">Membrane</keyword>
<dbReference type="RefSeq" id="WP_211481887.1">
    <property type="nucleotide sequence ID" value="NZ_FNQY01000027.1"/>
</dbReference>
<proteinExistence type="predicted"/>
<gene>
    <name evidence="3" type="ORF">SAMN05192529_12738</name>
</gene>
<dbReference type="InterPro" id="IPR008969">
    <property type="entry name" value="CarboxyPept-like_regulatory"/>
</dbReference>
<evidence type="ECO:0000256" key="1">
    <source>
        <dbReference type="SAM" id="Phobius"/>
    </source>
</evidence>
<protein>
    <submittedName>
        <fullName evidence="3">Ca-activated chloride channel family protein</fullName>
    </submittedName>
</protein>
<dbReference type="InterPro" id="IPR051266">
    <property type="entry name" value="CLCR"/>
</dbReference>
<dbReference type="SMART" id="SM00327">
    <property type="entry name" value="VWA"/>
    <property type="match status" value="1"/>
</dbReference>
<accession>A0A1H4C4U8</accession>
<dbReference type="PANTHER" id="PTHR10579:SF43">
    <property type="entry name" value="ZINC FINGER (C3HC4-TYPE RING FINGER) FAMILY PROTEIN"/>
    <property type="match status" value="1"/>
</dbReference>
<feature type="transmembrane region" description="Helical" evidence="1">
    <location>
        <begin position="48"/>
        <end position="65"/>
    </location>
</feature>
<dbReference type="Gene3D" id="3.40.50.410">
    <property type="entry name" value="von Willebrand factor, type A domain"/>
    <property type="match status" value="1"/>
</dbReference>
<keyword evidence="4" id="KW-1185">Reference proteome</keyword>
<dbReference type="Proteomes" id="UP000199041">
    <property type="component" value="Unassembled WGS sequence"/>
</dbReference>
<organism evidence="3 4">
    <name type="scientific">Arachidicoccus rhizosphaerae</name>
    <dbReference type="NCBI Taxonomy" id="551991"/>
    <lineage>
        <taxon>Bacteria</taxon>
        <taxon>Pseudomonadati</taxon>
        <taxon>Bacteroidota</taxon>
        <taxon>Chitinophagia</taxon>
        <taxon>Chitinophagales</taxon>
        <taxon>Chitinophagaceae</taxon>
        <taxon>Arachidicoccus</taxon>
    </lineage>
</organism>
<dbReference type="InterPro" id="IPR002035">
    <property type="entry name" value="VWF_A"/>
</dbReference>
<keyword evidence="1" id="KW-0812">Transmembrane</keyword>